<feature type="region of interest" description="Disordered" evidence="1">
    <location>
        <begin position="397"/>
        <end position="416"/>
    </location>
</feature>
<dbReference type="AlphaFoldDB" id="A0AAV1ISU6"/>
<proteinExistence type="predicted"/>
<feature type="compositionally biased region" description="Basic and acidic residues" evidence="1">
    <location>
        <begin position="689"/>
        <end position="698"/>
    </location>
</feature>
<protein>
    <submittedName>
        <fullName evidence="2">Uncharacterized protein</fullName>
    </submittedName>
</protein>
<evidence type="ECO:0000256" key="1">
    <source>
        <dbReference type="SAM" id="MobiDB-lite"/>
    </source>
</evidence>
<keyword evidence="3" id="KW-1185">Reference proteome</keyword>
<feature type="compositionally biased region" description="Basic and acidic residues" evidence="1">
    <location>
        <begin position="397"/>
        <end position="409"/>
    </location>
</feature>
<name>A0AAV1ISU6_9NEOP</name>
<dbReference type="EMBL" id="CAVLEF010000001">
    <property type="protein sequence ID" value="CAK1540198.1"/>
    <property type="molecule type" value="Genomic_DNA"/>
</dbReference>
<reference evidence="2 3" key="1">
    <citation type="submission" date="2023-11" db="EMBL/GenBank/DDBJ databases">
        <authorList>
            <person name="Okamura Y."/>
        </authorList>
    </citation>
    <scope>NUCLEOTIDE SEQUENCE [LARGE SCALE GENOMIC DNA]</scope>
</reference>
<feature type="region of interest" description="Disordered" evidence="1">
    <location>
        <begin position="646"/>
        <end position="698"/>
    </location>
</feature>
<evidence type="ECO:0000313" key="2">
    <source>
        <dbReference type="EMBL" id="CAK1540198.1"/>
    </source>
</evidence>
<dbReference type="Proteomes" id="UP001497472">
    <property type="component" value="Unassembled WGS sequence"/>
</dbReference>
<evidence type="ECO:0000313" key="3">
    <source>
        <dbReference type="Proteomes" id="UP001497472"/>
    </source>
</evidence>
<organism evidence="2 3">
    <name type="scientific">Leptosia nina</name>
    <dbReference type="NCBI Taxonomy" id="320188"/>
    <lineage>
        <taxon>Eukaryota</taxon>
        <taxon>Metazoa</taxon>
        <taxon>Ecdysozoa</taxon>
        <taxon>Arthropoda</taxon>
        <taxon>Hexapoda</taxon>
        <taxon>Insecta</taxon>
        <taxon>Pterygota</taxon>
        <taxon>Neoptera</taxon>
        <taxon>Endopterygota</taxon>
        <taxon>Lepidoptera</taxon>
        <taxon>Glossata</taxon>
        <taxon>Ditrysia</taxon>
        <taxon>Papilionoidea</taxon>
        <taxon>Pieridae</taxon>
        <taxon>Pierinae</taxon>
        <taxon>Leptosia</taxon>
    </lineage>
</organism>
<accession>A0AAV1ISU6</accession>
<feature type="compositionally biased region" description="Low complexity" evidence="1">
    <location>
        <begin position="651"/>
        <end position="663"/>
    </location>
</feature>
<sequence>MDQSDFFAEVSDNEALEFSDFWSSTGIDKQVLQGAKLREEKSKYIEYVKECKPVNIDIETASFKRLSCKRKRKSETSRKRETKTCKAKLFCALFGHRITMKLSPPGCIPMEMSLLNLSEIINEEITQLLHKGKKLRVNKKIQAEISDKVTVWIARVLEDAKMKIMFDDLEELEEQEGHIWDILDDIIETVSEHCKSESMSVIYSKVDDSRTGSYMSIDSNKSSPTFIKTNAIDLENHINGRSESEVTKTDIMQAILSDIISDICGYESTAKISEYMKSVIYDSLSEITSDTEKDLNIINNNEGKDGSKTVEGDNIITIENTKTVSENDLKSLNKSNVPDKLIRNESKSDIVTSYVTDHALTEDEILTKAKDSYEDITNKGNQNDEQGKKDNVIKINEKEHQQDYSKEIPQDSTLNSEEIASNTVLAEKLGNPITDDPTPIYSHSEVEESVDESLKKVKFSNINFESIRRTIDVDAKERFEEEGIFLHKKLSSTSSRSLFKHINFSPPNARLLSDADESWPEDILPPTIKISASASKSVTSLGFIEETDEKLTISPDRDKMKERSKAYLDETFLAELSNVCEEDKESTQASYKNTIDERQRQEKLNSNKNITIEATVGQLDTTNRQNFNEVKQIPNQYVEETFTNDLNNFDESNTNKNESFSNENKSKRNLKSHYDTMKDTPLLPYDQQDTEKTRSDAKHGKEIIKNLAIGANACENNINVSHCYVDSEIKLIESRLITPKKRTQINGNKTSKKQNESR</sequence>
<gene>
    <name evidence="2" type="ORF">LNINA_LOCUS268</name>
</gene>
<comment type="caution">
    <text evidence="2">The sequence shown here is derived from an EMBL/GenBank/DDBJ whole genome shotgun (WGS) entry which is preliminary data.</text>
</comment>